<comment type="similarity">
    <text evidence="5">Belongs to the MATALPHA1 family.</text>
</comment>
<organism evidence="8 9">
    <name type="scientific">[Emmonsia] crescens</name>
    <dbReference type="NCBI Taxonomy" id="73230"/>
    <lineage>
        <taxon>Eukaryota</taxon>
        <taxon>Fungi</taxon>
        <taxon>Dikarya</taxon>
        <taxon>Ascomycota</taxon>
        <taxon>Pezizomycotina</taxon>
        <taxon>Eurotiomycetes</taxon>
        <taxon>Eurotiomycetidae</taxon>
        <taxon>Onygenales</taxon>
        <taxon>Ajellomycetaceae</taxon>
        <taxon>Emergomyces</taxon>
    </lineage>
</organism>
<keyword evidence="3 5" id="KW-0804">Transcription</keyword>
<feature type="compositionally biased region" description="Polar residues" evidence="6">
    <location>
        <begin position="256"/>
        <end position="272"/>
    </location>
</feature>
<dbReference type="AlphaFoldDB" id="A0A2B7Z647"/>
<dbReference type="Proteomes" id="UP000226031">
    <property type="component" value="Unassembled WGS sequence"/>
</dbReference>
<dbReference type="GO" id="GO:0008301">
    <property type="term" value="F:DNA binding, bending"/>
    <property type="evidence" value="ECO:0007669"/>
    <property type="project" value="InterPro"/>
</dbReference>
<feature type="domain" description="Alpha box" evidence="7">
    <location>
        <begin position="99"/>
        <end position="154"/>
    </location>
</feature>
<dbReference type="GO" id="GO:0005634">
    <property type="term" value="C:nucleus"/>
    <property type="evidence" value="ECO:0007669"/>
    <property type="project" value="UniProtKB-SubCell"/>
</dbReference>
<evidence type="ECO:0000256" key="3">
    <source>
        <dbReference type="ARBA" id="ARBA00023163"/>
    </source>
</evidence>
<evidence type="ECO:0000256" key="6">
    <source>
        <dbReference type="SAM" id="MobiDB-lite"/>
    </source>
</evidence>
<reference evidence="8 9" key="1">
    <citation type="submission" date="2017-10" db="EMBL/GenBank/DDBJ databases">
        <title>Comparative genomics in systemic dimorphic fungi from Ajellomycetaceae.</title>
        <authorList>
            <person name="Munoz J.F."/>
            <person name="Mcewen J.G."/>
            <person name="Clay O.K."/>
            <person name="Cuomo C.A."/>
        </authorList>
    </citation>
    <scope>NUCLEOTIDE SEQUENCE [LARGE SCALE GENOMIC DNA]</scope>
    <source>
        <strain evidence="8 9">UAMH4076</strain>
    </source>
</reference>
<sequence>MAGNEVSAVHRAFNKLFTTLTPDQVQNFQHFLQEVTVSNTNPIINVAAAIPSMDHEPASSPKTNALTHMTMTAPIPTPTASNAVSRTPPSRGKRVRENAKLRPLNSFIAFRSFYSTAFPDLSQKIKSGLLRLLWTSDPFKAKWAILAKAYSIIRDSHAGQVNLESFLALNGPLIGIVGPGDYLRVMGLQLAVNIDKQFSVIKTNHHIGPTQGDLTTNLSVDDIVTHCYQTGYVTGVLSPNNNHGIGVAMAVAAQPNHTHYPQSPSPRQQNIASPPRSKTILVRSPKAAIQNPDPIIDSETRNTENRAVNSSRIGSEPNSDQTLQANGSMPLPHGNLECVHPTIEGPYTAEDFDQELRTAMNEFPIAPDDNGYFTLFNPELRNPVYIYNPYRVQNDFDPYDIGEYIDM</sequence>
<evidence type="ECO:0000256" key="2">
    <source>
        <dbReference type="ARBA" id="ARBA00023125"/>
    </source>
</evidence>
<comment type="caution">
    <text evidence="8">The sequence shown here is derived from an EMBL/GenBank/DDBJ whole genome shotgun (WGS) entry which is preliminary data.</text>
</comment>
<feature type="region of interest" description="Disordered" evidence="6">
    <location>
        <begin position="290"/>
        <end position="324"/>
    </location>
</feature>
<feature type="region of interest" description="Disordered" evidence="6">
    <location>
        <begin position="256"/>
        <end position="276"/>
    </location>
</feature>
<dbReference type="InterPro" id="IPR006856">
    <property type="entry name" value="MATalpha_HMGbox"/>
</dbReference>
<keyword evidence="2 5" id="KW-0238">DNA-binding</keyword>
<keyword evidence="9" id="KW-1185">Reference proteome</keyword>
<evidence type="ECO:0000256" key="5">
    <source>
        <dbReference type="RuleBase" id="RU003516"/>
    </source>
</evidence>
<evidence type="ECO:0000313" key="8">
    <source>
        <dbReference type="EMBL" id="PGH28618.1"/>
    </source>
</evidence>
<proteinExistence type="inferred from homology"/>
<dbReference type="GO" id="GO:0045895">
    <property type="term" value="P:positive regulation of mating-type specific transcription, DNA-templated"/>
    <property type="evidence" value="ECO:0007669"/>
    <property type="project" value="InterPro"/>
</dbReference>
<dbReference type="Pfam" id="PF04769">
    <property type="entry name" value="MATalpha_HMGbox"/>
    <property type="match status" value="1"/>
</dbReference>
<keyword evidence="1 5" id="KW-0805">Transcription regulation</keyword>
<evidence type="ECO:0000259" key="7">
    <source>
        <dbReference type="PROSITE" id="PS51325"/>
    </source>
</evidence>
<evidence type="ECO:0000256" key="4">
    <source>
        <dbReference type="ARBA" id="ARBA00023242"/>
    </source>
</evidence>
<name>A0A2B7Z647_9EURO</name>
<feature type="region of interest" description="Disordered" evidence="6">
    <location>
        <begin position="73"/>
        <end position="94"/>
    </location>
</feature>
<keyword evidence="4 5" id="KW-0539">Nucleus</keyword>
<evidence type="ECO:0000313" key="9">
    <source>
        <dbReference type="Proteomes" id="UP000226031"/>
    </source>
</evidence>
<gene>
    <name evidence="8" type="ORF">GX50_08640</name>
</gene>
<comment type="subcellular location">
    <subcellularLocation>
        <location evidence="5">Nucleus</location>
    </subcellularLocation>
</comment>
<dbReference type="PROSITE" id="PS51325">
    <property type="entry name" value="ALPHA_BOX"/>
    <property type="match status" value="1"/>
</dbReference>
<evidence type="ECO:0000256" key="1">
    <source>
        <dbReference type="ARBA" id="ARBA00023015"/>
    </source>
</evidence>
<feature type="compositionally biased region" description="Polar residues" evidence="6">
    <location>
        <begin position="305"/>
        <end position="324"/>
    </location>
</feature>
<protein>
    <recommendedName>
        <fullName evidence="7">Alpha box domain-containing protein</fullName>
    </recommendedName>
</protein>
<accession>A0A2B7Z647</accession>
<dbReference type="EMBL" id="PDND01000361">
    <property type="protein sequence ID" value="PGH28618.1"/>
    <property type="molecule type" value="Genomic_DNA"/>
</dbReference>